<dbReference type="Pfam" id="PF01370">
    <property type="entry name" value="Epimerase"/>
    <property type="match status" value="1"/>
</dbReference>
<comment type="caution">
    <text evidence="4">The sequence shown here is derived from an EMBL/GenBank/DDBJ whole genome shotgun (WGS) entry which is preliminary data.</text>
</comment>
<dbReference type="EMBL" id="BMDD01000002">
    <property type="protein sequence ID" value="GGH75644.1"/>
    <property type="molecule type" value="Genomic_DNA"/>
</dbReference>
<dbReference type="PANTHER" id="PTHR11092:SF0">
    <property type="entry name" value="EPIMERASE FAMILY PROTEIN SDR39U1"/>
    <property type="match status" value="1"/>
</dbReference>
<comment type="similarity">
    <text evidence="1">Belongs to the NAD(P)-dependent epimerase/dehydratase family. SDR39U1 subfamily.</text>
</comment>
<evidence type="ECO:0000259" key="2">
    <source>
        <dbReference type="Pfam" id="PF01370"/>
    </source>
</evidence>
<dbReference type="PANTHER" id="PTHR11092">
    <property type="entry name" value="SUGAR NUCLEOTIDE EPIMERASE RELATED"/>
    <property type="match status" value="1"/>
</dbReference>
<evidence type="ECO:0000313" key="5">
    <source>
        <dbReference type="Proteomes" id="UP000605427"/>
    </source>
</evidence>
<dbReference type="Gene3D" id="3.40.50.720">
    <property type="entry name" value="NAD(P)-binding Rossmann-like Domain"/>
    <property type="match status" value="1"/>
</dbReference>
<dbReference type="RefSeq" id="WP_172242203.1">
    <property type="nucleotide sequence ID" value="NZ_BMDD01000002.1"/>
</dbReference>
<gene>
    <name evidence="4" type="ORF">GCM10007362_16900</name>
</gene>
<evidence type="ECO:0000313" key="4">
    <source>
        <dbReference type="EMBL" id="GGH75644.1"/>
    </source>
</evidence>
<dbReference type="InterPro" id="IPR001509">
    <property type="entry name" value="Epimerase_deHydtase"/>
</dbReference>
<dbReference type="CDD" id="cd05242">
    <property type="entry name" value="SDR_a8"/>
    <property type="match status" value="1"/>
</dbReference>
<proteinExistence type="inferred from homology"/>
<evidence type="ECO:0000256" key="1">
    <source>
        <dbReference type="ARBA" id="ARBA00009353"/>
    </source>
</evidence>
<dbReference type="InterPro" id="IPR036291">
    <property type="entry name" value="NAD(P)-bd_dom_sf"/>
</dbReference>
<feature type="domain" description="NAD-dependent epimerase/dehydratase" evidence="2">
    <location>
        <begin position="3"/>
        <end position="218"/>
    </location>
</feature>
<dbReference type="Pfam" id="PF08338">
    <property type="entry name" value="DUF1731"/>
    <property type="match status" value="1"/>
</dbReference>
<feature type="domain" description="DUF1731" evidence="3">
    <location>
        <begin position="252"/>
        <end position="298"/>
    </location>
</feature>
<accession>A0ABQ1ZTK0</accession>
<evidence type="ECO:0000259" key="3">
    <source>
        <dbReference type="Pfam" id="PF08338"/>
    </source>
</evidence>
<dbReference type="SUPFAM" id="SSF51735">
    <property type="entry name" value="NAD(P)-binding Rossmann-fold domains"/>
    <property type="match status" value="1"/>
</dbReference>
<protein>
    <submittedName>
        <fullName evidence="4">Epimerase</fullName>
    </submittedName>
</protein>
<organism evidence="4 5">
    <name type="scientific">Saccharibacillus endophyticus</name>
    <dbReference type="NCBI Taxonomy" id="2060666"/>
    <lineage>
        <taxon>Bacteria</taxon>
        <taxon>Bacillati</taxon>
        <taxon>Bacillota</taxon>
        <taxon>Bacilli</taxon>
        <taxon>Bacillales</taxon>
        <taxon>Paenibacillaceae</taxon>
        <taxon>Saccharibacillus</taxon>
    </lineage>
</organism>
<name>A0ABQ1ZTK0_9BACL</name>
<reference evidence="5" key="1">
    <citation type="journal article" date="2019" name="Int. J. Syst. Evol. Microbiol.">
        <title>The Global Catalogue of Microorganisms (GCM) 10K type strain sequencing project: providing services to taxonomists for standard genome sequencing and annotation.</title>
        <authorList>
            <consortium name="The Broad Institute Genomics Platform"/>
            <consortium name="The Broad Institute Genome Sequencing Center for Infectious Disease"/>
            <person name="Wu L."/>
            <person name="Ma J."/>
        </authorList>
    </citation>
    <scope>NUCLEOTIDE SEQUENCE [LARGE SCALE GENOMIC DNA]</scope>
    <source>
        <strain evidence="5">CCM 8702</strain>
    </source>
</reference>
<dbReference type="NCBIfam" id="TIGR01777">
    <property type="entry name" value="yfcH"/>
    <property type="match status" value="1"/>
</dbReference>
<dbReference type="Proteomes" id="UP000605427">
    <property type="component" value="Unassembled WGS sequence"/>
</dbReference>
<keyword evidence="5" id="KW-1185">Reference proteome</keyword>
<dbReference type="InterPro" id="IPR010099">
    <property type="entry name" value="SDR39U1"/>
</dbReference>
<dbReference type="InterPro" id="IPR013549">
    <property type="entry name" value="DUF1731"/>
</dbReference>
<sequence>MKIAISGGTGFIGRKLTERLIGSGHEVIIISRKKAEQADHSGPATLTWDEIAQDPMRLGGCDGIVNLAGSSLSQRWTEKSKAEMERSRLEATRKLTEAIRRLEQLPSVFIQASAIGIYGTDETKVFDESSPPGGQDFPSRLSVKWEGSANDIERMPEVRVVKMRIGLVMGQEAGVYPVLKLPYKLMGGGRLGSGKQWMSWIHIDDLTALFEFCLTHPQIAGPVNAVAPKAVRQAELGRTIGRVIHRPHWFPVPSPLMKAVLGEMSLMVLGGQHVVPTAAERAGFEFSYTDAEQAIRDLEKEPG</sequence>